<organism evidence="1 2">
    <name type="scientific">Paenibacillus lutimineralis</name>
    <dbReference type="NCBI Taxonomy" id="2707005"/>
    <lineage>
        <taxon>Bacteria</taxon>
        <taxon>Bacillati</taxon>
        <taxon>Bacillota</taxon>
        <taxon>Bacilli</taxon>
        <taxon>Bacillales</taxon>
        <taxon>Paenibacillaceae</taxon>
        <taxon>Paenibacillus</taxon>
    </lineage>
</organism>
<accession>A0A3Q9ICX7</accession>
<dbReference type="Proteomes" id="UP000270678">
    <property type="component" value="Chromosome"/>
</dbReference>
<keyword evidence="2" id="KW-1185">Reference proteome</keyword>
<evidence type="ECO:0000313" key="2">
    <source>
        <dbReference type="Proteomes" id="UP000270678"/>
    </source>
</evidence>
<dbReference type="AlphaFoldDB" id="A0A3Q9ICX7"/>
<evidence type="ECO:0008006" key="3">
    <source>
        <dbReference type="Google" id="ProtNLM"/>
    </source>
</evidence>
<dbReference type="KEGG" id="plut:EI981_28665"/>
<proteinExistence type="predicted"/>
<gene>
    <name evidence="1" type="ORF">EI981_28665</name>
</gene>
<name>A0A3Q9ICX7_9BACL</name>
<dbReference type="EMBL" id="CP034346">
    <property type="protein sequence ID" value="AZS18011.1"/>
    <property type="molecule type" value="Genomic_DNA"/>
</dbReference>
<reference evidence="2" key="1">
    <citation type="submission" date="2018-12" db="EMBL/GenBank/DDBJ databases">
        <title>Complete genome sequence of Paenibacillus sp. MBLB1234.</title>
        <authorList>
            <person name="Nam Y.-D."/>
            <person name="Kang J."/>
            <person name="Chung W.-H."/>
            <person name="Park Y.S."/>
        </authorList>
    </citation>
    <scope>NUCLEOTIDE SEQUENCE [LARGE SCALE GENOMIC DNA]</scope>
    <source>
        <strain evidence="2">MBLB1234</strain>
    </source>
</reference>
<dbReference type="OrthoDB" id="2991654at2"/>
<sequence length="69" mass="7719">MDSNSLSPLHEVNMLAKLADIKEEHYHQLVTLSTIIELLVEKGIVTRTEIETKAAELNSFISPPPYPMA</sequence>
<dbReference type="RefSeq" id="WP_127004114.1">
    <property type="nucleotide sequence ID" value="NZ_CP034346.1"/>
</dbReference>
<protein>
    <recommendedName>
        <fullName evidence="3">Nitrile hydratase subunit beta</fullName>
    </recommendedName>
</protein>
<evidence type="ECO:0000313" key="1">
    <source>
        <dbReference type="EMBL" id="AZS18011.1"/>
    </source>
</evidence>